<dbReference type="Ensembl" id="ENSGACT00000049081.1">
    <property type="protein sequence ID" value="ENSGACP00000044923.1"/>
    <property type="gene ID" value="ENSGACG00000036769.1"/>
</dbReference>
<dbReference type="Gene3D" id="3.10.20.90">
    <property type="entry name" value="Phosphatidylinositol 3-kinase Catalytic Subunit, Chain A, domain 1"/>
    <property type="match status" value="1"/>
</dbReference>
<proteinExistence type="predicted"/>
<evidence type="ECO:0000313" key="8">
    <source>
        <dbReference type="Proteomes" id="UP000007635"/>
    </source>
</evidence>
<dbReference type="InterPro" id="IPR014891">
    <property type="entry name" value="DWNN_domain"/>
</dbReference>
<feature type="domain" description="DWNN" evidence="6">
    <location>
        <begin position="4"/>
        <end position="76"/>
    </location>
</feature>
<keyword evidence="4" id="KW-0862">Zinc</keyword>
<keyword evidence="2" id="KW-0479">Metal-binding</keyword>
<dbReference type="InterPro" id="IPR033489">
    <property type="entry name" value="RBBP6"/>
</dbReference>
<protein>
    <submittedName>
        <fullName evidence="7">Retinoblastoma binding protein 6</fullName>
    </submittedName>
</protein>
<dbReference type="GO" id="GO:0006511">
    <property type="term" value="P:ubiquitin-dependent protein catabolic process"/>
    <property type="evidence" value="ECO:0007669"/>
    <property type="project" value="TreeGrafter"/>
</dbReference>
<evidence type="ECO:0000256" key="2">
    <source>
        <dbReference type="ARBA" id="ARBA00022723"/>
    </source>
</evidence>
<reference evidence="7 8" key="1">
    <citation type="journal article" date="2021" name="G3 (Bethesda)">
        <title>Improved contiguity of the threespine stickleback genome using long-read sequencing.</title>
        <authorList>
            <person name="Nath S."/>
            <person name="Shaw D.E."/>
            <person name="White M.A."/>
        </authorList>
    </citation>
    <scope>NUCLEOTIDE SEQUENCE [LARGE SCALE GENOMIC DNA]</scope>
    <source>
        <strain evidence="7 8">Lake Benthic</strain>
    </source>
</reference>
<dbReference type="Proteomes" id="UP000007635">
    <property type="component" value="Chromosome XI"/>
</dbReference>
<dbReference type="GO" id="GO:0061630">
    <property type="term" value="F:ubiquitin protein ligase activity"/>
    <property type="evidence" value="ECO:0007669"/>
    <property type="project" value="InterPro"/>
</dbReference>
<accession>A0AAQ4Q3M6</accession>
<name>A0AAQ4Q3M6_GASAC</name>
<dbReference type="Pfam" id="PF08783">
    <property type="entry name" value="DWNN"/>
    <property type="match status" value="1"/>
</dbReference>
<dbReference type="PROSITE" id="PS51282">
    <property type="entry name" value="DWNN"/>
    <property type="match status" value="1"/>
</dbReference>
<reference evidence="7" key="3">
    <citation type="submission" date="2025-09" db="UniProtKB">
        <authorList>
            <consortium name="Ensembl"/>
        </authorList>
    </citation>
    <scope>IDENTIFICATION</scope>
</reference>
<dbReference type="GO" id="GO:0005634">
    <property type="term" value="C:nucleus"/>
    <property type="evidence" value="ECO:0007669"/>
    <property type="project" value="UniProtKB-SubCell"/>
</dbReference>
<evidence type="ECO:0000256" key="5">
    <source>
        <dbReference type="ARBA" id="ARBA00023242"/>
    </source>
</evidence>
<dbReference type="FunFam" id="3.10.20.90:FF:000070">
    <property type="entry name" value="E3 ubiquitin-protein ligase RBBP6 isoform X2"/>
    <property type="match status" value="1"/>
</dbReference>
<evidence type="ECO:0000256" key="4">
    <source>
        <dbReference type="ARBA" id="ARBA00022833"/>
    </source>
</evidence>
<dbReference type="PANTHER" id="PTHR15439:SF0">
    <property type="entry name" value="CELL DIVISION CYCLE AND APOPTOSIS REGULATOR PROTEIN 1-RELATED"/>
    <property type="match status" value="1"/>
</dbReference>
<dbReference type="GO" id="GO:0008270">
    <property type="term" value="F:zinc ion binding"/>
    <property type="evidence" value="ECO:0007669"/>
    <property type="project" value="UniProtKB-KW"/>
</dbReference>
<keyword evidence="3" id="KW-0863">Zinc-finger</keyword>
<comment type="subcellular location">
    <subcellularLocation>
        <location evidence="1">Nucleus</location>
    </subcellularLocation>
</comment>
<dbReference type="SMART" id="SM01180">
    <property type="entry name" value="DWNN"/>
    <property type="match status" value="1"/>
</dbReference>
<reference evidence="7" key="2">
    <citation type="submission" date="2025-08" db="UniProtKB">
        <authorList>
            <consortium name="Ensembl"/>
        </authorList>
    </citation>
    <scope>IDENTIFICATION</scope>
</reference>
<evidence type="ECO:0000256" key="3">
    <source>
        <dbReference type="ARBA" id="ARBA00022771"/>
    </source>
</evidence>
<dbReference type="GO" id="GO:0006397">
    <property type="term" value="P:mRNA processing"/>
    <property type="evidence" value="ECO:0007669"/>
    <property type="project" value="InterPro"/>
</dbReference>
<dbReference type="AlphaFoldDB" id="A0AAQ4Q3M6"/>
<dbReference type="PANTHER" id="PTHR15439">
    <property type="entry name" value="RETINOBLASTOMA-BINDING PROTEIN 6"/>
    <property type="match status" value="1"/>
</dbReference>
<evidence type="ECO:0000259" key="6">
    <source>
        <dbReference type="PROSITE" id="PS51282"/>
    </source>
</evidence>
<evidence type="ECO:0000256" key="1">
    <source>
        <dbReference type="ARBA" id="ARBA00004123"/>
    </source>
</evidence>
<keyword evidence="8" id="KW-1185">Reference proteome</keyword>
<dbReference type="GO" id="GO:0016567">
    <property type="term" value="P:protein ubiquitination"/>
    <property type="evidence" value="ECO:0007669"/>
    <property type="project" value="InterPro"/>
</dbReference>
<sequence>MTHVHYKFSSKLSYDTVVFDGPHVTLRELKRQIMGREKLRAGDCDLQITNAQSKEEYKDDECSIPKGSSVIVRRIPVVGSKPSSSKTRHVERSDGQTHQAFGAYRAMEDQSSSRALPLFSKLQQEVWYCTSCQLHLLSLWKHRTPHQGLSHHRGKSTAAQALCAKKMIRLVRVSTVLLSRVRYLCLFDVVCVCGAG</sequence>
<organism evidence="7 8">
    <name type="scientific">Gasterosteus aculeatus aculeatus</name>
    <name type="common">three-spined stickleback</name>
    <dbReference type="NCBI Taxonomy" id="481459"/>
    <lineage>
        <taxon>Eukaryota</taxon>
        <taxon>Metazoa</taxon>
        <taxon>Chordata</taxon>
        <taxon>Craniata</taxon>
        <taxon>Vertebrata</taxon>
        <taxon>Euteleostomi</taxon>
        <taxon>Actinopterygii</taxon>
        <taxon>Neopterygii</taxon>
        <taxon>Teleostei</taxon>
        <taxon>Neoteleostei</taxon>
        <taxon>Acanthomorphata</taxon>
        <taxon>Eupercaria</taxon>
        <taxon>Perciformes</taxon>
        <taxon>Cottioidei</taxon>
        <taxon>Gasterosteales</taxon>
        <taxon>Gasterosteidae</taxon>
        <taxon>Gasterosteus</taxon>
    </lineage>
</organism>
<keyword evidence="5" id="KW-0539">Nucleus</keyword>
<evidence type="ECO:0000313" key="7">
    <source>
        <dbReference type="Ensembl" id="ENSGACP00000044923.1"/>
    </source>
</evidence>
<dbReference type="GeneTree" id="ENSGT00940000159365"/>